<reference evidence="7 8" key="1">
    <citation type="journal article" date="2017" name="PLoS Biol.">
        <title>The sea cucumber genome provides insights into morphological evolution and visceral regeneration.</title>
        <authorList>
            <person name="Zhang X."/>
            <person name="Sun L."/>
            <person name="Yuan J."/>
            <person name="Sun Y."/>
            <person name="Gao Y."/>
            <person name="Zhang L."/>
            <person name="Li S."/>
            <person name="Dai H."/>
            <person name="Hamel J.F."/>
            <person name="Liu C."/>
            <person name="Yu Y."/>
            <person name="Liu S."/>
            <person name="Lin W."/>
            <person name="Guo K."/>
            <person name="Jin S."/>
            <person name="Xu P."/>
            <person name="Storey K.B."/>
            <person name="Huan P."/>
            <person name="Zhang T."/>
            <person name="Zhou Y."/>
            <person name="Zhang J."/>
            <person name="Lin C."/>
            <person name="Li X."/>
            <person name="Xing L."/>
            <person name="Huo D."/>
            <person name="Sun M."/>
            <person name="Wang L."/>
            <person name="Mercier A."/>
            <person name="Li F."/>
            <person name="Yang H."/>
            <person name="Xiang J."/>
        </authorList>
    </citation>
    <scope>NUCLEOTIDE SEQUENCE [LARGE SCALE GENOMIC DNA]</scope>
    <source>
        <strain evidence="7">Shaxun</strain>
        <tissue evidence="7">Muscle</tissue>
    </source>
</reference>
<keyword evidence="8" id="KW-1185">Reference proteome</keyword>
<feature type="binding site" evidence="4">
    <location>
        <position position="192"/>
    </location>
    <ligand>
        <name>3'-phosphoadenylyl sulfate</name>
        <dbReference type="ChEBI" id="CHEBI:58339"/>
    </ligand>
</feature>
<feature type="binding site" evidence="4">
    <location>
        <position position="200"/>
    </location>
    <ligand>
        <name>3'-phosphoadenylyl sulfate</name>
        <dbReference type="ChEBI" id="CHEBI:58339"/>
    </ligand>
</feature>
<dbReference type="AlphaFoldDB" id="A0A2G8KLA0"/>
<evidence type="ECO:0000256" key="1">
    <source>
        <dbReference type="ARBA" id="ARBA00022679"/>
    </source>
</evidence>
<keyword evidence="1 7" id="KW-0808">Transferase</keyword>
<dbReference type="OrthoDB" id="10062788at2759"/>
<dbReference type="PANTHER" id="PTHR10605">
    <property type="entry name" value="HEPARAN SULFATE SULFOTRANSFERASE"/>
    <property type="match status" value="1"/>
</dbReference>
<dbReference type="SUPFAM" id="SSF52540">
    <property type="entry name" value="P-loop containing nucleoside triphosphate hydrolases"/>
    <property type="match status" value="1"/>
</dbReference>
<dbReference type="Gene3D" id="3.40.50.300">
    <property type="entry name" value="P-loop containing nucleotide triphosphate hydrolases"/>
    <property type="match status" value="1"/>
</dbReference>
<name>A0A2G8KLA0_STIJA</name>
<dbReference type="GO" id="GO:0008467">
    <property type="term" value="F:[heparan sulfate]-glucosamine 3-sulfotransferase activity"/>
    <property type="evidence" value="ECO:0007669"/>
    <property type="project" value="TreeGrafter"/>
</dbReference>
<dbReference type="InterPro" id="IPR000863">
    <property type="entry name" value="Sulfotransferase_dom"/>
</dbReference>
<evidence type="ECO:0000313" key="8">
    <source>
        <dbReference type="Proteomes" id="UP000230750"/>
    </source>
</evidence>
<feature type="active site" description="For sulfotransferase activity" evidence="3">
    <location>
        <position position="108"/>
    </location>
</feature>
<evidence type="ECO:0000259" key="6">
    <source>
        <dbReference type="Pfam" id="PF00685"/>
    </source>
</evidence>
<dbReference type="EMBL" id="MRZV01000501">
    <property type="protein sequence ID" value="PIK48794.1"/>
    <property type="molecule type" value="Genomic_DNA"/>
</dbReference>
<dbReference type="Pfam" id="PF00685">
    <property type="entry name" value="Sulfotransfer_1"/>
    <property type="match status" value="1"/>
</dbReference>
<gene>
    <name evidence="7" type="ORF">BSL78_14332</name>
</gene>
<keyword evidence="5" id="KW-1015">Disulfide bond</keyword>
<dbReference type="Proteomes" id="UP000230750">
    <property type="component" value="Unassembled WGS sequence"/>
</dbReference>
<dbReference type="InterPro" id="IPR037359">
    <property type="entry name" value="NST/OST"/>
</dbReference>
<evidence type="ECO:0000256" key="3">
    <source>
        <dbReference type="PIRSR" id="PIRSR637359-1"/>
    </source>
</evidence>
<protein>
    <submittedName>
        <fullName evidence="7">Putative heparan sulfate glucosamine 3-O-sulfotransferase 1-like</fullName>
    </submittedName>
</protein>
<dbReference type="PANTHER" id="PTHR10605:SF72">
    <property type="entry name" value="HEPARAN SULFATE 3-O SULFOTRANSFERASE-B, ISOFORM A"/>
    <property type="match status" value="1"/>
</dbReference>
<sequence length="364" mass="42136">MLAEVGQGVGTDGGGIGGKVKSGKLVDIPSVPNMFIPKGVNINDEVMKRLTTQELRIYWDALTSFRQRTNKAFKDLSPGQKWGVASTIMNSFGYRQRLPDLINIGAKKSATTPLKFFLGFHPDIVNSITGRSVEFFDKNYHKGIEWYRRNMGFARSDQLIYEKTPNYLIKDSVPQRAAQVLSPSTKFILLVRDPVERSISDFRHSQELRNPLDWCMRQTEDSEGRRFEESILDEFGNIDPNNPLISASNYAHQLKRWLNFFPKEQFLILDQELIVGYTFLELQRMEQFLNITEYFRPDMFEFDSVIPGTCINVPRKLCPGRGSRGTLSKPRPSNETLRKMRDYFRPFNQEFSQLTGRSFHWINY</sequence>
<evidence type="ECO:0000256" key="5">
    <source>
        <dbReference type="PIRSR" id="PIRSR637359-3"/>
    </source>
</evidence>
<keyword evidence="2" id="KW-0325">Glycoprotein</keyword>
<feature type="domain" description="Sulfotransferase" evidence="6">
    <location>
        <begin position="99"/>
        <end position="292"/>
    </location>
</feature>
<feature type="disulfide bond" evidence="5">
    <location>
        <begin position="310"/>
        <end position="318"/>
    </location>
</feature>
<accession>A0A2G8KLA0</accession>
<evidence type="ECO:0000256" key="4">
    <source>
        <dbReference type="PIRSR" id="PIRSR637359-2"/>
    </source>
</evidence>
<proteinExistence type="predicted"/>
<evidence type="ECO:0000256" key="2">
    <source>
        <dbReference type="ARBA" id="ARBA00023180"/>
    </source>
</evidence>
<organism evidence="7 8">
    <name type="scientific">Stichopus japonicus</name>
    <name type="common">Sea cucumber</name>
    <dbReference type="NCBI Taxonomy" id="307972"/>
    <lineage>
        <taxon>Eukaryota</taxon>
        <taxon>Metazoa</taxon>
        <taxon>Echinodermata</taxon>
        <taxon>Eleutherozoa</taxon>
        <taxon>Echinozoa</taxon>
        <taxon>Holothuroidea</taxon>
        <taxon>Aspidochirotacea</taxon>
        <taxon>Aspidochirotida</taxon>
        <taxon>Stichopodidae</taxon>
        <taxon>Apostichopus</taxon>
    </lineage>
</organism>
<evidence type="ECO:0000313" key="7">
    <source>
        <dbReference type="EMBL" id="PIK48794.1"/>
    </source>
</evidence>
<dbReference type="InterPro" id="IPR027417">
    <property type="entry name" value="P-loop_NTPase"/>
</dbReference>
<comment type="caution">
    <text evidence="7">The sequence shown here is derived from an EMBL/GenBank/DDBJ whole genome shotgun (WGS) entry which is preliminary data.</text>
</comment>
<dbReference type="STRING" id="307972.A0A2G8KLA0"/>